<dbReference type="Pfam" id="PF00092">
    <property type="entry name" value="VWA"/>
    <property type="match status" value="1"/>
</dbReference>
<reference evidence="2 3" key="1">
    <citation type="journal article" date="2017" name="Nat. Ecol. Evol.">
        <title>Scallop genome provides insights into evolution of bilaterian karyotype and development.</title>
        <authorList>
            <person name="Wang S."/>
            <person name="Zhang J."/>
            <person name="Jiao W."/>
            <person name="Li J."/>
            <person name="Xun X."/>
            <person name="Sun Y."/>
            <person name="Guo X."/>
            <person name="Huan P."/>
            <person name="Dong B."/>
            <person name="Zhang L."/>
            <person name="Hu X."/>
            <person name="Sun X."/>
            <person name="Wang J."/>
            <person name="Zhao C."/>
            <person name="Wang Y."/>
            <person name="Wang D."/>
            <person name="Huang X."/>
            <person name="Wang R."/>
            <person name="Lv J."/>
            <person name="Li Y."/>
            <person name="Zhang Z."/>
            <person name="Liu B."/>
            <person name="Lu W."/>
            <person name="Hui Y."/>
            <person name="Liang J."/>
            <person name="Zhou Z."/>
            <person name="Hou R."/>
            <person name="Li X."/>
            <person name="Liu Y."/>
            <person name="Li H."/>
            <person name="Ning X."/>
            <person name="Lin Y."/>
            <person name="Zhao L."/>
            <person name="Xing Q."/>
            <person name="Dou J."/>
            <person name="Li Y."/>
            <person name="Mao J."/>
            <person name="Guo H."/>
            <person name="Dou H."/>
            <person name="Li T."/>
            <person name="Mu C."/>
            <person name="Jiang W."/>
            <person name="Fu Q."/>
            <person name="Fu X."/>
            <person name="Miao Y."/>
            <person name="Liu J."/>
            <person name="Yu Q."/>
            <person name="Li R."/>
            <person name="Liao H."/>
            <person name="Li X."/>
            <person name="Kong Y."/>
            <person name="Jiang Z."/>
            <person name="Chourrout D."/>
            <person name="Li R."/>
            <person name="Bao Z."/>
        </authorList>
    </citation>
    <scope>NUCLEOTIDE SEQUENCE [LARGE SCALE GENOMIC DNA]</scope>
    <source>
        <strain evidence="2 3">PY_sf001</strain>
    </source>
</reference>
<dbReference type="OrthoDB" id="10256829at2759"/>
<accession>A0A210QU87</accession>
<dbReference type="InterPro" id="IPR050525">
    <property type="entry name" value="ECM_Assembly_Org"/>
</dbReference>
<dbReference type="PANTHER" id="PTHR24020">
    <property type="entry name" value="COLLAGEN ALPHA"/>
    <property type="match status" value="1"/>
</dbReference>
<dbReference type="AlphaFoldDB" id="A0A210QU87"/>
<gene>
    <name evidence="2" type="ORF">KP79_PYT14875</name>
</gene>
<evidence type="ECO:0000313" key="3">
    <source>
        <dbReference type="Proteomes" id="UP000242188"/>
    </source>
</evidence>
<dbReference type="SMART" id="SM00327">
    <property type="entry name" value="VWA"/>
    <property type="match status" value="1"/>
</dbReference>
<evidence type="ECO:0000259" key="1">
    <source>
        <dbReference type="PROSITE" id="PS50234"/>
    </source>
</evidence>
<sequence length="386" mass="42640">MGTLQADSTNVIDNCGGKPADVYFLLDSSSSIRKSDNQKQIEFVKDVVAMFDIGENKTRIGISTFSHRYKQEFSFQSHYNKNDLLDAINKISYLRGGTDTASALRNIRLQVFTPGVARQYVAHVLVVITDGYSRSPKSTEVEAALLHQMGVHVFAIGVTEDVDVKELKHIASDPGNDVQSFIFTVSNFDALETIKDVLAIRACNVVDLESVCTKDNDTDAIFLLDVASLGSKVSLGIIERINSVTLNVQLKTNLQFGFFVSQCSNIQDKELSSGSTVTKQTSRYSGFVGLVKKARRTGFSVGHGGRPKARQILFAFLDTALTPEAEIEIKMAREIGIDFIFIVIGDETDTKRVKPYVKGEQYILKYDTNRPGLFEESIGDMLCKGI</sequence>
<keyword evidence="3" id="KW-1185">Reference proteome</keyword>
<dbReference type="CDD" id="cd01472">
    <property type="entry name" value="vWA_collagen"/>
    <property type="match status" value="1"/>
</dbReference>
<dbReference type="PRINTS" id="PR00453">
    <property type="entry name" value="VWFADOMAIN"/>
</dbReference>
<keyword evidence="2" id="KW-0176">Collagen</keyword>
<comment type="caution">
    <text evidence="2">The sequence shown here is derived from an EMBL/GenBank/DDBJ whole genome shotgun (WGS) entry which is preliminary data.</text>
</comment>
<dbReference type="PROSITE" id="PS50234">
    <property type="entry name" value="VWFA"/>
    <property type="match status" value="1"/>
</dbReference>
<name>A0A210QU87_MIZYE</name>
<dbReference type="InterPro" id="IPR002035">
    <property type="entry name" value="VWF_A"/>
</dbReference>
<dbReference type="InterPro" id="IPR036465">
    <property type="entry name" value="vWFA_dom_sf"/>
</dbReference>
<dbReference type="GO" id="GO:0005581">
    <property type="term" value="C:collagen trimer"/>
    <property type="evidence" value="ECO:0007669"/>
    <property type="project" value="UniProtKB-KW"/>
</dbReference>
<protein>
    <submittedName>
        <fullName evidence="2">Collagen alpha-1(XII) chain</fullName>
    </submittedName>
</protein>
<dbReference type="Gene3D" id="3.40.50.410">
    <property type="entry name" value="von Willebrand factor, type A domain"/>
    <property type="match status" value="1"/>
</dbReference>
<organism evidence="2 3">
    <name type="scientific">Mizuhopecten yessoensis</name>
    <name type="common">Japanese scallop</name>
    <name type="synonym">Patinopecten yessoensis</name>
    <dbReference type="NCBI Taxonomy" id="6573"/>
    <lineage>
        <taxon>Eukaryota</taxon>
        <taxon>Metazoa</taxon>
        <taxon>Spiralia</taxon>
        <taxon>Lophotrochozoa</taxon>
        <taxon>Mollusca</taxon>
        <taxon>Bivalvia</taxon>
        <taxon>Autobranchia</taxon>
        <taxon>Pteriomorphia</taxon>
        <taxon>Pectinida</taxon>
        <taxon>Pectinoidea</taxon>
        <taxon>Pectinidae</taxon>
        <taxon>Mizuhopecten</taxon>
    </lineage>
</organism>
<dbReference type="SUPFAM" id="SSF53300">
    <property type="entry name" value="vWA-like"/>
    <property type="match status" value="2"/>
</dbReference>
<dbReference type="EMBL" id="NEDP02001843">
    <property type="protein sequence ID" value="OWF52291.1"/>
    <property type="molecule type" value="Genomic_DNA"/>
</dbReference>
<dbReference type="Proteomes" id="UP000242188">
    <property type="component" value="Unassembled WGS sequence"/>
</dbReference>
<proteinExistence type="predicted"/>
<feature type="domain" description="VWFA" evidence="1">
    <location>
        <begin position="21"/>
        <end position="198"/>
    </location>
</feature>
<dbReference type="PANTHER" id="PTHR24020:SF20">
    <property type="entry name" value="PH DOMAIN-CONTAINING PROTEIN"/>
    <property type="match status" value="1"/>
</dbReference>
<evidence type="ECO:0000313" key="2">
    <source>
        <dbReference type="EMBL" id="OWF52291.1"/>
    </source>
</evidence>